<evidence type="ECO:0000256" key="5">
    <source>
        <dbReference type="ARBA" id="ARBA00023242"/>
    </source>
</evidence>
<dbReference type="GO" id="GO:0005654">
    <property type="term" value="C:nucleoplasm"/>
    <property type="evidence" value="ECO:0007669"/>
    <property type="project" value="UniProtKB-SubCell"/>
</dbReference>
<dbReference type="GO" id="GO:0030687">
    <property type="term" value="C:preribosome, large subunit precursor"/>
    <property type="evidence" value="ECO:0007669"/>
    <property type="project" value="UniProtKB-UniRule"/>
</dbReference>
<dbReference type="InterPro" id="IPR012972">
    <property type="entry name" value="NLE"/>
</dbReference>
<dbReference type="InterPro" id="IPR015943">
    <property type="entry name" value="WD40/YVTN_repeat-like_dom_sf"/>
</dbReference>
<feature type="domain" description="NLE" evidence="8">
    <location>
        <begin position="16"/>
        <end position="84"/>
    </location>
</feature>
<dbReference type="GO" id="GO:0000466">
    <property type="term" value="P:maturation of 5.8S rRNA from tricistronic rRNA transcript (SSU-rRNA, 5.8S rRNA, LSU-rRNA)"/>
    <property type="evidence" value="ECO:0007669"/>
    <property type="project" value="UniProtKB-UniRule"/>
</dbReference>
<dbReference type="EMBL" id="AWTV01000009">
    <property type="protein sequence ID" value="KIH88340.1"/>
    <property type="molecule type" value="Genomic_DNA"/>
</dbReference>
<proteinExistence type="inferred from homology"/>
<keyword evidence="2 6" id="KW-0698">rRNA processing</keyword>
<keyword evidence="3 7" id="KW-0853">WD repeat</keyword>
<accession>A0A0C2IMU4</accession>
<dbReference type="PROSITE" id="PS50082">
    <property type="entry name" value="WD_REPEATS_2"/>
    <property type="match status" value="4"/>
</dbReference>
<feature type="repeat" description="WD" evidence="7">
    <location>
        <begin position="408"/>
        <end position="450"/>
    </location>
</feature>
<dbReference type="Pfam" id="PF00400">
    <property type="entry name" value="WD40"/>
    <property type="match status" value="4"/>
</dbReference>
<evidence type="ECO:0000256" key="1">
    <source>
        <dbReference type="ARBA" id="ARBA00022517"/>
    </source>
</evidence>
<dbReference type="AlphaFoldDB" id="A0A0C2IMU4"/>
<dbReference type="HOGENOM" id="CLU_000288_57_0_1"/>
<dbReference type="Pfam" id="PF08154">
    <property type="entry name" value="NLE"/>
    <property type="match status" value="1"/>
</dbReference>
<evidence type="ECO:0000256" key="7">
    <source>
        <dbReference type="PROSITE-ProRule" id="PRU00221"/>
    </source>
</evidence>
<dbReference type="HAMAP" id="MF_03029">
    <property type="entry name" value="WDR12"/>
    <property type="match status" value="1"/>
</dbReference>
<dbReference type="GO" id="GO:0070545">
    <property type="term" value="C:PeBoW complex"/>
    <property type="evidence" value="ECO:0007669"/>
    <property type="project" value="EnsemblFungi"/>
</dbReference>
<dbReference type="InterPro" id="IPR020472">
    <property type="entry name" value="WD40_PAC1"/>
</dbReference>
<feature type="repeat" description="WD" evidence="7">
    <location>
        <begin position="228"/>
        <end position="269"/>
    </location>
</feature>
<dbReference type="PROSITE" id="PS50294">
    <property type="entry name" value="WD_REPEATS_REGION"/>
    <property type="match status" value="2"/>
</dbReference>
<gene>
    <name evidence="6" type="primary">YTM1</name>
    <name evidence="9" type="ORF">SPBR_07117</name>
</gene>
<dbReference type="InterPro" id="IPR001680">
    <property type="entry name" value="WD40_rpt"/>
</dbReference>
<dbReference type="Proteomes" id="UP000031575">
    <property type="component" value="Unassembled WGS sequence"/>
</dbReference>
<feature type="repeat" description="WD" evidence="7">
    <location>
        <begin position="161"/>
        <end position="192"/>
    </location>
</feature>
<evidence type="ECO:0000259" key="8">
    <source>
        <dbReference type="Pfam" id="PF08154"/>
    </source>
</evidence>
<dbReference type="GO" id="GO:0110136">
    <property type="term" value="P:protein-RNA complex remodeling"/>
    <property type="evidence" value="ECO:0007669"/>
    <property type="project" value="EnsemblFungi"/>
</dbReference>
<dbReference type="SUPFAM" id="SSF50978">
    <property type="entry name" value="WD40 repeat-like"/>
    <property type="match status" value="1"/>
</dbReference>
<evidence type="ECO:0000313" key="9">
    <source>
        <dbReference type="EMBL" id="KIH88340.1"/>
    </source>
</evidence>
<evidence type="ECO:0000256" key="3">
    <source>
        <dbReference type="ARBA" id="ARBA00022574"/>
    </source>
</evidence>
<keyword evidence="4" id="KW-0677">Repeat</keyword>
<name>A0A0C2IMU4_9PEZI</name>
<dbReference type="InterPro" id="IPR028599">
    <property type="entry name" value="WDR12/Ytm1"/>
</dbReference>
<dbReference type="GO" id="GO:0043021">
    <property type="term" value="F:ribonucleoprotein complex binding"/>
    <property type="evidence" value="ECO:0007669"/>
    <property type="project" value="UniProtKB-UniRule"/>
</dbReference>
<dbReference type="GO" id="GO:0051276">
    <property type="term" value="P:chromosome organization"/>
    <property type="evidence" value="ECO:0007669"/>
    <property type="project" value="EnsemblFungi"/>
</dbReference>
<comment type="similarity">
    <text evidence="6">Belongs to the WD repeat WDR12/YTM1 family.</text>
</comment>
<organism evidence="9 10">
    <name type="scientific">Sporothrix brasiliensis 5110</name>
    <dbReference type="NCBI Taxonomy" id="1398154"/>
    <lineage>
        <taxon>Eukaryota</taxon>
        <taxon>Fungi</taxon>
        <taxon>Dikarya</taxon>
        <taxon>Ascomycota</taxon>
        <taxon>Pezizomycotina</taxon>
        <taxon>Sordariomycetes</taxon>
        <taxon>Sordariomycetidae</taxon>
        <taxon>Ophiostomatales</taxon>
        <taxon>Ophiostomataceae</taxon>
        <taxon>Sporothrix</taxon>
    </lineage>
</organism>
<dbReference type="Gene3D" id="2.130.10.10">
    <property type="entry name" value="YVTN repeat-like/Quinoprotein amine dehydrogenase"/>
    <property type="match status" value="1"/>
</dbReference>
<dbReference type="PANTHER" id="PTHR19855:SF11">
    <property type="entry name" value="RIBOSOME BIOGENESIS PROTEIN WDR12"/>
    <property type="match status" value="1"/>
</dbReference>
<dbReference type="PANTHER" id="PTHR19855">
    <property type="entry name" value="WD40 REPEAT PROTEIN 12, 37"/>
    <property type="match status" value="1"/>
</dbReference>
<feature type="repeat" description="WD" evidence="7">
    <location>
        <begin position="111"/>
        <end position="147"/>
    </location>
</feature>
<dbReference type="PROSITE" id="PS00678">
    <property type="entry name" value="WD_REPEATS_1"/>
    <property type="match status" value="1"/>
</dbReference>
<dbReference type="OrthoDB" id="10251381at2759"/>
<keyword evidence="1 6" id="KW-0690">Ribosome biogenesis</keyword>
<reference evidence="9 10" key="1">
    <citation type="journal article" date="2014" name="BMC Genomics">
        <title>Comparative genomics of the major fungal agents of human and animal Sporotrichosis: Sporothrix schenckii and Sporothrix brasiliensis.</title>
        <authorList>
            <person name="Teixeira M.M."/>
            <person name="de Almeida L.G."/>
            <person name="Kubitschek-Barreira P."/>
            <person name="Alves F.L."/>
            <person name="Kioshima E.S."/>
            <person name="Abadio A.K."/>
            <person name="Fernandes L."/>
            <person name="Derengowski L.S."/>
            <person name="Ferreira K.S."/>
            <person name="Souza R.C."/>
            <person name="Ruiz J.C."/>
            <person name="de Andrade N.C."/>
            <person name="Paes H.C."/>
            <person name="Nicola A.M."/>
            <person name="Albuquerque P."/>
            <person name="Gerber A.L."/>
            <person name="Martins V.P."/>
            <person name="Peconick L.D."/>
            <person name="Neto A.V."/>
            <person name="Chaucanez C.B."/>
            <person name="Silva P.A."/>
            <person name="Cunha O.L."/>
            <person name="de Oliveira F.F."/>
            <person name="dos Santos T.C."/>
            <person name="Barros A.L."/>
            <person name="Soares M.A."/>
            <person name="de Oliveira L.M."/>
            <person name="Marini M.M."/>
            <person name="Villalobos-Duno H."/>
            <person name="Cunha M.M."/>
            <person name="de Hoog S."/>
            <person name="da Silveira J.F."/>
            <person name="Henrissat B."/>
            <person name="Nino-Vega G.A."/>
            <person name="Cisalpino P.S."/>
            <person name="Mora-Montes H.M."/>
            <person name="Almeida S.R."/>
            <person name="Stajich J.E."/>
            <person name="Lopes-Bezerra L.M."/>
            <person name="Vasconcelos A.T."/>
            <person name="Felipe M.S."/>
        </authorList>
    </citation>
    <scope>NUCLEOTIDE SEQUENCE [LARGE SCALE GENOMIC DNA]</scope>
    <source>
        <strain evidence="9 10">5110</strain>
    </source>
</reference>
<comment type="function">
    <text evidence="6">Component of the NOP7 complex, which is required for maturation of the 25S and 5.8S ribosomal RNAs and formation of the 60S ribosome.</text>
</comment>
<dbReference type="SMART" id="SM00320">
    <property type="entry name" value="WD40"/>
    <property type="match status" value="7"/>
</dbReference>
<evidence type="ECO:0000256" key="4">
    <source>
        <dbReference type="ARBA" id="ARBA00022737"/>
    </source>
</evidence>
<dbReference type="InterPro" id="IPR019775">
    <property type="entry name" value="WD40_repeat_CS"/>
</dbReference>
<evidence type="ECO:0000256" key="2">
    <source>
        <dbReference type="ARBA" id="ARBA00022552"/>
    </source>
</evidence>
<dbReference type="InterPro" id="IPR036322">
    <property type="entry name" value="WD40_repeat_dom_sf"/>
</dbReference>
<dbReference type="GO" id="GO:0000463">
    <property type="term" value="P:maturation of LSU-rRNA from tricistronic rRNA transcript (SSU-rRNA, 5.8S rRNA, LSU-rRNA)"/>
    <property type="evidence" value="ECO:0007669"/>
    <property type="project" value="UniProtKB-UniRule"/>
</dbReference>
<evidence type="ECO:0000256" key="6">
    <source>
        <dbReference type="HAMAP-Rule" id="MF_03029"/>
    </source>
</evidence>
<evidence type="ECO:0000313" key="10">
    <source>
        <dbReference type="Proteomes" id="UP000031575"/>
    </source>
</evidence>
<comment type="subcellular location">
    <subcellularLocation>
        <location evidence="6">Nucleus</location>
        <location evidence="6">Nucleolus</location>
    </subcellularLocation>
    <subcellularLocation>
        <location evidence="6">Nucleus</location>
        <location evidence="6">Nucleoplasm</location>
    </subcellularLocation>
</comment>
<keyword evidence="5 6" id="KW-0539">Nucleus</keyword>
<dbReference type="VEuPathDB" id="FungiDB:SPBR_07117"/>
<comment type="caution">
    <text evidence="9">The sequence shown here is derived from an EMBL/GenBank/DDBJ whole genome shotgun (WGS) entry which is preliminary data.</text>
</comment>
<comment type="subunit">
    <text evidence="6">Component of the NOP7 complex, composed of ERB1, NOP7 and YTM1. Within the NOP7 complex ERB1 appears to interact directly with NOP7 and YTM1. The NOP7 complex also associates with the 66S pre-ribosome.</text>
</comment>
<sequence length="527" mass="54641">MAAAFDRSDEDASAQVKVFFTTTEQDADLQLPESKRPLIVPADIRRYGLSRILNSESMLATDRPVPFDFLVDGAYLRTTLEEYLRDNGISSETTVTLQYVRSLVPPVFEASFEHDDWVSSVDVSPSVAGASGRLLSGSYDGLLRLWNAAGQVTTMSTGAAQGGHTAGVKAARFVTATHIASAGLDRTVRIWKYSAADDNEGGEDAVMADDGGVSSSAAPALLKPLLELYGHKGSVDSLAVDATSKRVLSASVDGGVGLWSISKSSAPAAPESLLPGAGSAAAATNKKRKISLASGATSDVPRRGALALIQAHKNAAATAAIFDPRDRTVAYSAGQDHALCTLDLTTGQVVSTVATSHALLSLCAVGSKSSSGGGGSGSGRLLAAGNAARNVVLVDPRASVATTAVMTLRGHVNKVVALAAAPDNEYSLVSASHDGTCRVWDLRSSRKAVDDDAAAAPSNGESAGTSNLTSVSEAVYVIDREGREGKRRPLAGEGVKVFDVAWDKTWGIVSGGEDKRVQVNRGRDVVA</sequence>
<keyword evidence="10" id="KW-1185">Reference proteome</keyword>
<protein>
    <recommendedName>
        <fullName evidence="6">Ribosome biogenesis protein YTM1</fullName>
    </recommendedName>
</protein>
<dbReference type="PRINTS" id="PR00320">
    <property type="entry name" value="GPROTEINBRPT"/>
</dbReference>